<dbReference type="InterPro" id="IPR034694">
    <property type="entry name" value="HPF_long/plastid"/>
</dbReference>
<dbReference type="EMBL" id="PKMF04000814">
    <property type="protein sequence ID" value="KAK7818737.1"/>
    <property type="molecule type" value="Genomic_DNA"/>
</dbReference>
<feature type="domain" description="Sigma 54 modulation/S30EA ribosomal protein C-terminal" evidence="2">
    <location>
        <begin position="265"/>
        <end position="317"/>
    </location>
</feature>
<proteinExistence type="inferred from homology"/>
<dbReference type="InterPro" id="IPR003489">
    <property type="entry name" value="RHF/RaiA"/>
</dbReference>
<dbReference type="PANTHER" id="PTHR33231:SF1">
    <property type="entry name" value="30S RIBOSOMAL PROTEIN"/>
    <property type="match status" value="1"/>
</dbReference>
<dbReference type="HAMAP" id="MF_00839">
    <property type="entry name" value="HPF"/>
    <property type="match status" value="1"/>
</dbReference>
<evidence type="ECO:0000313" key="4">
    <source>
        <dbReference type="Proteomes" id="UP000237347"/>
    </source>
</evidence>
<dbReference type="Gene3D" id="3.30.505.50">
    <property type="entry name" value="Sigma 54 modulation/S30EA ribosomal protein, C-terminal domain"/>
    <property type="match status" value="1"/>
</dbReference>
<evidence type="ECO:0000313" key="3">
    <source>
        <dbReference type="EMBL" id="KAK7818737.1"/>
    </source>
</evidence>
<dbReference type="Gene3D" id="3.30.160.100">
    <property type="entry name" value="Ribosome hibernation promotion factor-like"/>
    <property type="match status" value="1"/>
</dbReference>
<keyword evidence="1" id="KW-0810">Translation regulation</keyword>
<dbReference type="InterPro" id="IPR050574">
    <property type="entry name" value="HPF/YfiA_ribosome-assoc"/>
</dbReference>
<dbReference type="SUPFAM" id="SSF69754">
    <property type="entry name" value="Ribosome binding protein Y (YfiA homologue)"/>
    <property type="match status" value="1"/>
</dbReference>
<sequence length="344" mass="38493">MATLLSSLQPTLQLPHIPSSPSSSSSSSSVSLLSLTTFSTKPTNSLTFTLSNYKSSFLNNLKPISLSPRKNHLGNSASHSVRMSWDGPLSSVKLIMQGKNLELTETVKKHVEEKVGKAIAKHSHLVREVDVRFSVRGGEFGKGPRIRRCEVTLYTKKHGVVRAEEDAETVFGSIDLVSSIIQRKLRKIKEKESDHGRHMKGFDRLKVREPTIQPMKEKTNDEEEDAISQEDDGEIIDESGHSTANLDELFFSSTHSHSPHVPVFQIVRTKYFDMPPLTVSEAIEQLENVDHDFYAFRNEETGEINIVYKRKAGGYGVIIPKEDGKAEKFEPRVVEPAREPSLAD</sequence>
<dbReference type="GO" id="GO:0022627">
    <property type="term" value="C:cytosolic small ribosomal subunit"/>
    <property type="evidence" value="ECO:0007669"/>
    <property type="project" value="TreeGrafter"/>
</dbReference>
<evidence type="ECO:0000259" key="2">
    <source>
        <dbReference type="Pfam" id="PF16321"/>
    </source>
</evidence>
<gene>
    <name evidence="3" type="primary">PSRP1</name>
    <name evidence="3" type="ORF">CFP56_041094</name>
</gene>
<keyword evidence="4" id="KW-1185">Reference proteome</keyword>
<dbReference type="InterPro" id="IPR036567">
    <property type="entry name" value="RHF-like"/>
</dbReference>
<dbReference type="Pfam" id="PF16321">
    <property type="entry name" value="Ribosom_S30AE_C"/>
    <property type="match status" value="1"/>
</dbReference>
<protein>
    <submittedName>
        <fullName evidence="3">Ribosome-binding factor psrp1</fullName>
    </submittedName>
</protein>
<dbReference type="Proteomes" id="UP000237347">
    <property type="component" value="Unassembled WGS sequence"/>
</dbReference>
<dbReference type="FunFam" id="3.30.160.100:FF:000006">
    <property type="entry name" value="Ribosome-binding factor PSRP1, chloroplastic"/>
    <property type="match status" value="1"/>
</dbReference>
<dbReference type="CDD" id="cd00552">
    <property type="entry name" value="RaiA"/>
    <property type="match status" value="1"/>
</dbReference>
<reference evidence="3 4" key="1">
    <citation type="journal article" date="2018" name="Sci. Data">
        <title>The draft genome sequence of cork oak.</title>
        <authorList>
            <person name="Ramos A.M."/>
            <person name="Usie A."/>
            <person name="Barbosa P."/>
            <person name="Barros P.M."/>
            <person name="Capote T."/>
            <person name="Chaves I."/>
            <person name="Simoes F."/>
            <person name="Abreu I."/>
            <person name="Carrasquinho I."/>
            <person name="Faro C."/>
            <person name="Guimaraes J.B."/>
            <person name="Mendonca D."/>
            <person name="Nobrega F."/>
            <person name="Rodrigues L."/>
            <person name="Saibo N.J.M."/>
            <person name="Varela M.C."/>
            <person name="Egas C."/>
            <person name="Matos J."/>
            <person name="Miguel C.M."/>
            <person name="Oliveira M.M."/>
            <person name="Ricardo C.P."/>
            <person name="Goncalves S."/>
        </authorList>
    </citation>
    <scope>NUCLEOTIDE SEQUENCE [LARGE SCALE GENOMIC DNA]</scope>
    <source>
        <strain evidence="4">cv. HL8</strain>
    </source>
</reference>
<name>A0AAW0IWN9_QUESU</name>
<dbReference type="FunFam" id="3.30.505.50:FF:000003">
    <property type="entry name" value="ribosome-binding factor PSRP1, chloroplastic"/>
    <property type="match status" value="1"/>
</dbReference>
<organism evidence="3 4">
    <name type="scientific">Quercus suber</name>
    <name type="common">Cork oak</name>
    <dbReference type="NCBI Taxonomy" id="58331"/>
    <lineage>
        <taxon>Eukaryota</taxon>
        <taxon>Viridiplantae</taxon>
        <taxon>Streptophyta</taxon>
        <taxon>Embryophyta</taxon>
        <taxon>Tracheophyta</taxon>
        <taxon>Spermatophyta</taxon>
        <taxon>Magnoliopsida</taxon>
        <taxon>eudicotyledons</taxon>
        <taxon>Gunneridae</taxon>
        <taxon>Pentapetalae</taxon>
        <taxon>rosids</taxon>
        <taxon>fabids</taxon>
        <taxon>Fagales</taxon>
        <taxon>Fagaceae</taxon>
        <taxon>Quercus</taxon>
    </lineage>
</organism>
<dbReference type="GO" id="GO:0045900">
    <property type="term" value="P:negative regulation of translational elongation"/>
    <property type="evidence" value="ECO:0007669"/>
    <property type="project" value="TreeGrafter"/>
</dbReference>
<dbReference type="NCBIfam" id="TIGR00741">
    <property type="entry name" value="yfiA"/>
    <property type="match status" value="1"/>
</dbReference>
<dbReference type="AlphaFoldDB" id="A0AAW0IWN9"/>
<evidence type="ECO:0000256" key="1">
    <source>
        <dbReference type="ARBA" id="ARBA00022845"/>
    </source>
</evidence>
<dbReference type="InterPro" id="IPR038416">
    <property type="entry name" value="Ribosom_S30AE_C_sf"/>
</dbReference>
<accession>A0AAW0IWN9</accession>
<dbReference type="InterPro" id="IPR032528">
    <property type="entry name" value="Ribosom_S30AE_C"/>
</dbReference>
<comment type="caution">
    <text evidence="3">The sequence shown here is derived from an EMBL/GenBank/DDBJ whole genome shotgun (WGS) entry which is preliminary data.</text>
</comment>
<dbReference type="Pfam" id="PF02482">
    <property type="entry name" value="Ribosomal_S30AE"/>
    <property type="match status" value="1"/>
</dbReference>
<dbReference type="PANTHER" id="PTHR33231">
    <property type="entry name" value="30S RIBOSOMAL PROTEIN"/>
    <property type="match status" value="1"/>
</dbReference>
<dbReference type="GO" id="GO:0043024">
    <property type="term" value="F:ribosomal small subunit binding"/>
    <property type="evidence" value="ECO:0007669"/>
    <property type="project" value="TreeGrafter"/>
</dbReference>